<organism evidence="7 8">
    <name type="scientific">Stephania japonica</name>
    <dbReference type="NCBI Taxonomy" id="461633"/>
    <lineage>
        <taxon>Eukaryota</taxon>
        <taxon>Viridiplantae</taxon>
        <taxon>Streptophyta</taxon>
        <taxon>Embryophyta</taxon>
        <taxon>Tracheophyta</taxon>
        <taxon>Spermatophyta</taxon>
        <taxon>Magnoliopsida</taxon>
        <taxon>Ranunculales</taxon>
        <taxon>Menispermaceae</taxon>
        <taxon>Menispermoideae</taxon>
        <taxon>Cissampelideae</taxon>
        <taxon>Stephania</taxon>
    </lineage>
</organism>
<feature type="domain" description="LNS2/PITP" evidence="6">
    <location>
        <begin position="696"/>
        <end position="852"/>
    </location>
</feature>
<dbReference type="SUPFAM" id="SSF56784">
    <property type="entry name" value="HAD-like"/>
    <property type="match status" value="1"/>
</dbReference>
<evidence type="ECO:0000256" key="5">
    <source>
        <dbReference type="SAM" id="MobiDB-lite"/>
    </source>
</evidence>
<dbReference type="PANTHER" id="PTHR12181">
    <property type="entry name" value="LIPIN"/>
    <property type="match status" value="1"/>
</dbReference>
<feature type="region of interest" description="Disordered" evidence="5">
    <location>
        <begin position="429"/>
        <end position="455"/>
    </location>
</feature>
<dbReference type="PANTHER" id="PTHR12181:SF59">
    <property type="entry name" value="PHOSPHATIDATE PHOSPHATASE PAH1"/>
    <property type="match status" value="1"/>
</dbReference>
<reference evidence="7 8" key="1">
    <citation type="submission" date="2024-01" db="EMBL/GenBank/DDBJ databases">
        <title>Genome assemblies of Stephania.</title>
        <authorList>
            <person name="Yang L."/>
        </authorList>
    </citation>
    <scope>NUCLEOTIDE SEQUENCE [LARGE SCALE GENOMIC DNA]</scope>
    <source>
        <strain evidence="7">QJT</strain>
        <tissue evidence="7">Leaf</tissue>
    </source>
</reference>
<comment type="cofactor">
    <cofactor evidence="1">
        <name>Mg(2+)</name>
        <dbReference type="ChEBI" id="CHEBI:18420"/>
    </cofactor>
</comment>
<dbReference type="InterPro" id="IPR031703">
    <property type="entry name" value="Lipin_mid"/>
</dbReference>
<proteinExistence type="inferred from homology"/>
<dbReference type="InterPro" id="IPR007651">
    <property type="entry name" value="Lipin_N"/>
</dbReference>
<keyword evidence="8" id="KW-1185">Reference proteome</keyword>
<dbReference type="EC" id="3.1.3.4" evidence="3"/>
<dbReference type="InterPro" id="IPR031315">
    <property type="entry name" value="LNS2/PITP"/>
</dbReference>
<evidence type="ECO:0000256" key="4">
    <source>
        <dbReference type="ARBA" id="ARBA00022801"/>
    </source>
</evidence>
<sequence>MNVVGRVGSLISQGVYSVAMPFHPFGGAVDVIVVEQQDGTYRSTPWYVRFGKFQGVLKGAEKIVRISVNGVEANFHMQLDNSGEAYFVREVVSSKDSRTDEGVENSDEAAVAMGGDCDRSSDNRLESNGFKGNNAATHIRNVSDISNVNDEIPFPDVGCVSISSNYEVQNGEAGNGRSLYEFGDNQSSDVDSVGPSGYRGYGYESLDQLEDVVESNGSDSEMVIVSVDGHVLTAPFSSSEENTKNVQLSIPQFHLGPGEEAEFSGGSGEFSNGQETWAAEYLSKLDGEPVTHSLENSDDAKKDVVEQNDSDTPVPITDRKDIFKSCQDFNLHVEDDAESHESCVESEEKDTLVVSQENSHNLSIAEEYVAGSEENRSELPSNSSELPHSDEPHDSLSVEVEALSNNGFTMNNSNSENSDEVLLHSDDDEQRMNGEQNGGTLEPKEVESTSGRSIPETEHSKLLAVESETPTYGAGVRSNQGMGFEISLCGNLLCCGMGLDPANEAFDAHRISEDEFKTSASSIVMNENLVVRYKSRFFRWEKAAPIILGKAAYDLDLPIELDDAISVQEDATTNLIVETPALTPTASGRRWRLWPIPFRRVKILQHTNSTASNEDIFVDSESAFQSLELQEPPTPHAGNESPRKQFMRTNVPTTEQVASLNLKDGQNMITFSFSTRVLGTQQVDAHIYLWKWNARIVISDVDGTITKSDVLGQFMPLVGKDWTQSGVAHLFSAIKENGYQLLFLSARAIVQAYLTRSFLLNLKQDGKNLPSGPVVISPDGLFPALYREVIRRAPHEFKIACLEDIKALFPSDYNPFYAGFGNRDTDELSYRKIGIPKGKIFIINPKGEVAINHRIDVKSYTSLHTLVNDMFPPTSMVEQEDYNSWNYWKMPLPNIDM</sequence>
<accession>A0AAP0IXS4</accession>
<comment type="caution">
    <text evidence="7">The sequence shown here is derived from an EMBL/GenBank/DDBJ whole genome shotgun (WGS) entry which is preliminary data.</text>
</comment>
<evidence type="ECO:0000256" key="1">
    <source>
        <dbReference type="ARBA" id="ARBA00001946"/>
    </source>
</evidence>
<evidence type="ECO:0000313" key="8">
    <source>
        <dbReference type="Proteomes" id="UP001417504"/>
    </source>
</evidence>
<keyword evidence="4" id="KW-0378">Hydrolase</keyword>
<dbReference type="EMBL" id="JBBNAE010000005">
    <property type="protein sequence ID" value="KAK9123658.1"/>
    <property type="molecule type" value="Genomic_DNA"/>
</dbReference>
<protein>
    <recommendedName>
        <fullName evidence="3">phosphatidate phosphatase</fullName>
        <ecNumber evidence="3">3.1.3.4</ecNumber>
    </recommendedName>
</protein>
<dbReference type="InterPro" id="IPR026058">
    <property type="entry name" value="LIPIN"/>
</dbReference>
<evidence type="ECO:0000256" key="3">
    <source>
        <dbReference type="ARBA" id="ARBA00012638"/>
    </source>
</evidence>
<name>A0AAP0IXS4_9MAGN</name>
<comment type="similarity">
    <text evidence="2">Belongs to the lipin family.</text>
</comment>
<feature type="region of interest" description="Disordered" evidence="5">
    <location>
        <begin position="289"/>
        <end position="316"/>
    </location>
</feature>
<evidence type="ECO:0000256" key="2">
    <source>
        <dbReference type="ARBA" id="ARBA00005476"/>
    </source>
</evidence>
<dbReference type="SMART" id="SM00775">
    <property type="entry name" value="LNS2"/>
    <property type="match status" value="1"/>
</dbReference>
<dbReference type="GO" id="GO:0008195">
    <property type="term" value="F:phosphatidate phosphatase activity"/>
    <property type="evidence" value="ECO:0007669"/>
    <property type="project" value="UniProtKB-EC"/>
</dbReference>
<dbReference type="Pfam" id="PF08235">
    <property type="entry name" value="LNS2"/>
    <property type="match status" value="1"/>
</dbReference>
<evidence type="ECO:0000259" key="6">
    <source>
        <dbReference type="SMART" id="SM00775"/>
    </source>
</evidence>
<dbReference type="Proteomes" id="UP001417504">
    <property type="component" value="Unassembled WGS sequence"/>
</dbReference>
<gene>
    <name evidence="7" type="ORF">Sjap_013260</name>
</gene>
<evidence type="ECO:0000313" key="7">
    <source>
        <dbReference type="EMBL" id="KAK9123658.1"/>
    </source>
</evidence>
<dbReference type="Pfam" id="PF16876">
    <property type="entry name" value="Lipin_mid"/>
    <property type="match status" value="1"/>
</dbReference>
<dbReference type="AlphaFoldDB" id="A0AAP0IXS4"/>
<dbReference type="InterPro" id="IPR013209">
    <property type="entry name" value="LNS2"/>
</dbReference>
<feature type="region of interest" description="Disordered" evidence="5">
    <location>
        <begin position="371"/>
        <end position="393"/>
    </location>
</feature>
<dbReference type="Pfam" id="PF04571">
    <property type="entry name" value="Lipin_N"/>
    <property type="match status" value="1"/>
</dbReference>
<dbReference type="InterPro" id="IPR036412">
    <property type="entry name" value="HAD-like_sf"/>
</dbReference>